<feature type="region of interest" description="Disordered" evidence="2">
    <location>
        <begin position="425"/>
        <end position="506"/>
    </location>
</feature>
<feature type="region of interest" description="Disordered" evidence="2">
    <location>
        <begin position="14"/>
        <end position="36"/>
    </location>
</feature>
<feature type="compositionally biased region" description="Low complexity" evidence="2">
    <location>
        <begin position="483"/>
        <end position="506"/>
    </location>
</feature>
<evidence type="ECO:0000256" key="1">
    <source>
        <dbReference type="SAM" id="Coils"/>
    </source>
</evidence>
<feature type="compositionally biased region" description="Polar residues" evidence="2">
    <location>
        <begin position="425"/>
        <end position="478"/>
    </location>
</feature>
<organism evidence="3 4">
    <name type="scientific">Rotaria magnacalcarata</name>
    <dbReference type="NCBI Taxonomy" id="392030"/>
    <lineage>
        <taxon>Eukaryota</taxon>
        <taxon>Metazoa</taxon>
        <taxon>Spiralia</taxon>
        <taxon>Gnathifera</taxon>
        <taxon>Rotifera</taxon>
        <taxon>Eurotatoria</taxon>
        <taxon>Bdelloidea</taxon>
        <taxon>Philodinida</taxon>
        <taxon>Philodinidae</taxon>
        <taxon>Rotaria</taxon>
    </lineage>
</organism>
<evidence type="ECO:0000313" key="4">
    <source>
        <dbReference type="Proteomes" id="UP000676336"/>
    </source>
</evidence>
<dbReference type="Proteomes" id="UP000676336">
    <property type="component" value="Unassembled WGS sequence"/>
</dbReference>
<evidence type="ECO:0000313" key="3">
    <source>
        <dbReference type="EMBL" id="CAF4108462.1"/>
    </source>
</evidence>
<evidence type="ECO:0000256" key="2">
    <source>
        <dbReference type="SAM" id="MobiDB-lite"/>
    </source>
</evidence>
<feature type="coiled-coil region" evidence="1">
    <location>
        <begin position="188"/>
        <end position="215"/>
    </location>
</feature>
<name>A0A8S2QM71_9BILA</name>
<feature type="coiled-coil region" evidence="1">
    <location>
        <begin position="78"/>
        <end position="119"/>
    </location>
</feature>
<accession>A0A8S2QM71</accession>
<keyword evidence="1" id="KW-0175">Coiled coil</keyword>
<dbReference type="AlphaFoldDB" id="A0A8S2QM71"/>
<sequence>YLPCCPYYSQLSNMSTGDTSAQHQSKRSYDSDNSSSSRSVFNSSDFQTIAAQAVNTQFNSIFSEEISSVVKTINYEQMHKLNSQIHFLEDKINDQNKTLNNQESEISNLRKTLGDLYDQMHHFKLNSAIYVLNKYDSHKKIDFYKSTSPTFIRHRHETTSPRIAQATSLYHDNMLPDDNQTRILQEALHKLNAALERRDARIDALKKKINELRQFQSNIGKATRISTTPSMHTLISSPKNSHASAFIPIIAIGKSQPVILPTNAFTSTMAFTMSLANVSRNFSEKIESSRGRSCSLWQSHNELTADYFELLKSLKSEIEPQTSTVYIKRKFLQKLRKHIPLFNKKIDDKLRDVHIDNNINKQTSATVNNLYNDTQFNPSATTTATYHKNTSHNNSNDNFNYDNTQNHHADNKYSRTFLNSAALPSRSSQIQNKIQTHEQNSNRNTKQQQYSQQPNSLSRNSQQQNFDPQHQYQSSNQHELIHQHQQQQQYSSPFSSPQRSSMQKNI</sequence>
<feature type="compositionally biased region" description="Polar residues" evidence="2">
    <location>
        <begin position="14"/>
        <end position="23"/>
    </location>
</feature>
<protein>
    <submittedName>
        <fullName evidence="3">Uncharacterized protein</fullName>
    </submittedName>
</protein>
<feature type="non-terminal residue" evidence="3">
    <location>
        <position position="1"/>
    </location>
</feature>
<gene>
    <name evidence="3" type="ORF">SMN809_LOCUS17686</name>
</gene>
<comment type="caution">
    <text evidence="3">The sequence shown here is derived from an EMBL/GenBank/DDBJ whole genome shotgun (WGS) entry which is preliminary data.</text>
</comment>
<feature type="region of interest" description="Disordered" evidence="2">
    <location>
        <begin position="388"/>
        <end position="408"/>
    </location>
</feature>
<reference evidence="3" key="1">
    <citation type="submission" date="2021-02" db="EMBL/GenBank/DDBJ databases">
        <authorList>
            <person name="Nowell W R."/>
        </authorList>
    </citation>
    <scope>NUCLEOTIDE SEQUENCE</scope>
</reference>
<feature type="compositionally biased region" description="Low complexity" evidence="2">
    <location>
        <begin position="391"/>
        <end position="404"/>
    </location>
</feature>
<dbReference type="EMBL" id="CAJOBI010008274">
    <property type="protein sequence ID" value="CAF4108462.1"/>
    <property type="molecule type" value="Genomic_DNA"/>
</dbReference>
<proteinExistence type="predicted"/>